<keyword evidence="2 6" id="KW-0328">Glycosyltransferase</keyword>
<dbReference type="PANTHER" id="PTHR47786:SF2">
    <property type="entry name" value="GLYCOSYL HYDROLASE FAMILY 13 CATALYTIC DOMAIN-CONTAINING PROTEIN"/>
    <property type="match status" value="1"/>
</dbReference>
<dbReference type="KEGG" id="vap:Vapar_1979"/>
<dbReference type="InterPro" id="IPR013783">
    <property type="entry name" value="Ig-like_fold"/>
</dbReference>
<dbReference type="OrthoDB" id="9805159at2"/>
<dbReference type="Pfam" id="PF11896">
    <property type="entry name" value="GlgE_dom_N_S"/>
    <property type="match status" value="1"/>
</dbReference>
<sequence>MKKLFANPQAPAASSVAPEVQDGNRRAVVDAVLPSVDNGRFAVKCIVGERVQVKAHCFTDGHDVLRVLLCWRPQGKAEFREVPMKPLVNDVWEASFAPPALGRYFYTVVAWVDPFESWRHEMTRRVDPDDVRIASQVGALEVAGAAERAEGADRQALANWATELDAVAADPGADVSALKALALDEELAMLARRHPDRRHEVRYSLELPLEAERERARFSTWYELFPRSAGTTPGVHGTFKDVEARLPAIAAMGFDVLYFPPIHPIGRLQRKGPNNALASGADDVGSPWAIGAAEGGHKAILPALGTAEDFRHLCAEAASHGLEIALDIAFQCAPDHPYVKAHPDWFRWRPDGSVQYAENPPKKYQDIYPFNFESEDWRGLWAELRSVIEHWIGEGVRIFRVDNPHTKAFAFWEWVIGEIRRQHPEVIFLAEAFTRPKVMHRLAKLGFSQSYTYFTWRNTKQELVEYFTELSTPPGVDYFRPNVWPNTPDILHEQLQGGEASVYMARLVLAATLAANYGIYGPAYELREHRPRSSGSEEYLDSEKYQLRHWNHDDPGSLAPFITRVNRIRRENPALHRDRGLRFLRIDNDQLLAYAKVSEAGDNVVVTVVNLDPHNVQSGWLELDPESVNVERSRPFQMHDLLSGQRFIWQGGWHYVKLDPHSVPAHIFVVRRRHGDERDFDYFL</sequence>
<dbReference type="HAMAP" id="MF_02124">
    <property type="entry name" value="GlgE"/>
    <property type="match status" value="1"/>
</dbReference>
<dbReference type="Gene3D" id="2.60.40.1180">
    <property type="entry name" value="Golgi alpha-mannosidase II"/>
    <property type="match status" value="1"/>
</dbReference>
<feature type="active site" description="Proton donor" evidence="6">
    <location>
        <position position="431"/>
    </location>
</feature>
<dbReference type="EMBL" id="CP001635">
    <property type="protein sequence ID" value="ACS18625.1"/>
    <property type="molecule type" value="Genomic_DNA"/>
</dbReference>
<reference evidence="8" key="1">
    <citation type="submission" date="2009-06" db="EMBL/GenBank/DDBJ databases">
        <title>Complete sequence of chromosome 1 of Variovorax paradoxus S110.</title>
        <authorList>
            <consortium name="US DOE Joint Genome Institute"/>
            <person name="Lucas S."/>
            <person name="Copeland A."/>
            <person name="Lapidus A."/>
            <person name="Glavina del Rio T."/>
            <person name="Tice H."/>
            <person name="Bruce D."/>
            <person name="Goodwin L."/>
            <person name="Pitluck S."/>
            <person name="Chertkov O."/>
            <person name="Brettin T."/>
            <person name="Detter J.C."/>
            <person name="Han C."/>
            <person name="Larimer F."/>
            <person name="Land M."/>
            <person name="Hauser L."/>
            <person name="Kyrpides N."/>
            <person name="Ovchinnikova G."/>
            <person name="Orwin P."/>
            <person name="Leadbetter J.R."/>
            <person name="Spain J.C."/>
            <person name="Han J.I."/>
        </authorList>
    </citation>
    <scope>NUCLEOTIDE SEQUENCE</scope>
    <source>
        <strain evidence="8">S110</strain>
    </source>
</reference>
<evidence type="ECO:0000256" key="5">
    <source>
        <dbReference type="ARBA" id="ARBA00048735"/>
    </source>
</evidence>
<dbReference type="InterPro" id="IPR013780">
    <property type="entry name" value="Glyco_hydro_b"/>
</dbReference>
<dbReference type="STRING" id="543728.Vapar_1979"/>
<dbReference type="SMART" id="SM00642">
    <property type="entry name" value="Aamy"/>
    <property type="match status" value="1"/>
</dbReference>
<feature type="active site" description="Nucleophile" evidence="6">
    <location>
        <position position="402"/>
    </location>
</feature>
<name>C5CVH6_VARPS</name>
<evidence type="ECO:0000256" key="1">
    <source>
        <dbReference type="ARBA" id="ARBA00011738"/>
    </source>
</evidence>
<comment type="subunit">
    <text evidence="1 6">Homodimer.</text>
</comment>
<feature type="binding site" evidence="6">
    <location>
        <begin position="544"/>
        <end position="545"/>
    </location>
    <ligand>
        <name>alpha-maltose 1-phosphate</name>
        <dbReference type="ChEBI" id="CHEBI:63576"/>
    </ligand>
</feature>
<dbReference type="InterPro" id="IPR006047">
    <property type="entry name" value="GH13_cat_dom"/>
</dbReference>
<gene>
    <name evidence="6" type="primary">glgE</name>
    <name evidence="8" type="ordered locus">Vapar_1979</name>
</gene>
<dbReference type="Gene3D" id="2.60.40.10">
    <property type="entry name" value="Immunoglobulins"/>
    <property type="match status" value="1"/>
</dbReference>
<accession>C5CVH6</accession>
<dbReference type="Gene3D" id="3.20.20.80">
    <property type="entry name" value="Glycosidases"/>
    <property type="match status" value="1"/>
</dbReference>
<feature type="binding site" evidence="6">
    <location>
        <position position="403"/>
    </location>
    <ligand>
        <name>alpha-maltose 1-phosphate</name>
        <dbReference type="ChEBI" id="CHEBI:63576"/>
    </ligand>
</feature>
<proteinExistence type="inferred from homology"/>
<dbReference type="GO" id="GO:0004553">
    <property type="term" value="F:hydrolase activity, hydrolyzing O-glycosyl compounds"/>
    <property type="evidence" value="ECO:0007669"/>
    <property type="project" value="InterPro"/>
</dbReference>
<keyword evidence="4 6" id="KW-0119">Carbohydrate metabolism</keyword>
<dbReference type="InterPro" id="IPR026585">
    <property type="entry name" value="GlgE"/>
</dbReference>
<dbReference type="PANTHER" id="PTHR47786">
    <property type="entry name" value="ALPHA-1,4-GLUCAN:MALTOSE-1-PHOSPHATE MALTOSYLTRANSFERASE"/>
    <property type="match status" value="1"/>
</dbReference>
<evidence type="ECO:0000256" key="6">
    <source>
        <dbReference type="HAMAP-Rule" id="MF_02124"/>
    </source>
</evidence>
<dbReference type="AlphaFoldDB" id="C5CVH6"/>
<dbReference type="InterPro" id="IPR049171">
    <property type="entry name" value="GLGE_C"/>
</dbReference>
<feature type="binding site" evidence="6">
    <location>
        <position position="271"/>
    </location>
    <ligand>
        <name>alpha-maltose 1-phosphate</name>
        <dbReference type="ChEBI" id="CHEBI:63576"/>
    </ligand>
</feature>
<dbReference type="CAZy" id="GH13">
    <property type="family name" value="Glycoside Hydrolase Family 13"/>
</dbReference>
<dbReference type="GO" id="GO:0030979">
    <property type="term" value="P:alpha-glucan biosynthetic process"/>
    <property type="evidence" value="ECO:0007669"/>
    <property type="project" value="UniProtKB-UniRule"/>
</dbReference>
<feature type="site" description="Transition state stabilizer" evidence="6">
    <location>
        <position position="489"/>
    </location>
</feature>
<dbReference type="InterPro" id="IPR017853">
    <property type="entry name" value="GH"/>
</dbReference>
<feature type="binding site" evidence="6">
    <location>
        <position position="366"/>
    </location>
    <ligand>
        <name>alpha-maltose 1-phosphate</name>
        <dbReference type="ChEBI" id="CHEBI:63576"/>
    </ligand>
</feature>
<organism evidence="8">
    <name type="scientific">Variovorax paradoxus (strain S110)</name>
    <dbReference type="NCBI Taxonomy" id="543728"/>
    <lineage>
        <taxon>Bacteria</taxon>
        <taxon>Pseudomonadati</taxon>
        <taxon>Pseudomonadota</taxon>
        <taxon>Betaproteobacteria</taxon>
        <taxon>Burkholderiales</taxon>
        <taxon>Comamonadaceae</taxon>
        <taxon>Variovorax</taxon>
    </lineage>
</organism>
<feature type="domain" description="Glycosyl hydrolase family 13 catalytic" evidence="7">
    <location>
        <begin position="219"/>
        <end position="569"/>
    </location>
</feature>
<evidence type="ECO:0000256" key="3">
    <source>
        <dbReference type="ARBA" id="ARBA00022679"/>
    </source>
</evidence>
<feature type="binding site" evidence="6">
    <location>
        <position position="331"/>
    </location>
    <ligand>
        <name>alpha-maltose 1-phosphate</name>
        <dbReference type="ChEBI" id="CHEBI:63576"/>
    </ligand>
</feature>
<dbReference type="EC" id="2.4.99.16" evidence="6"/>
<dbReference type="CDD" id="cd11344">
    <property type="entry name" value="AmyAc_GlgE_like"/>
    <property type="match status" value="1"/>
</dbReference>
<comment type="function">
    <text evidence="6">Maltosyltransferase that uses maltose 1-phosphate (M1P) as the sugar donor to elongate linear or branched alpha-(1-&gt;4)-glucans. Is involved in a branched alpha-glucan biosynthetic pathway from trehalose, together with TreS, Mak and GlgB.</text>
</comment>
<dbReference type="Pfam" id="PF21702">
    <property type="entry name" value="GLGE_C"/>
    <property type="match status" value="1"/>
</dbReference>
<comment type="catalytic activity">
    <reaction evidence="5 6">
        <text>alpha-maltose 1-phosphate + [(1-&gt;4)-alpha-D-glucosyl](n) = [(1-&gt;4)-alpha-D-glucosyl](n+2) + phosphate</text>
        <dbReference type="Rhea" id="RHEA:42692"/>
        <dbReference type="Rhea" id="RHEA-COMP:9584"/>
        <dbReference type="Rhea" id="RHEA-COMP:10183"/>
        <dbReference type="ChEBI" id="CHEBI:15444"/>
        <dbReference type="ChEBI" id="CHEBI:43474"/>
        <dbReference type="ChEBI" id="CHEBI:63576"/>
        <dbReference type="EC" id="2.4.99.16"/>
    </reaction>
</comment>
<evidence type="ECO:0000313" key="8">
    <source>
        <dbReference type="EMBL" id="ACS18625.1"/>
    </source>
</evidence>
<dbReference type="SUPFAM" id="SSF51011">
    <property type="entry name" value="Glycosyl hydrolase domain"/>
    <property type="match status" value="1"/>
</dbReference>
<dbReference type="SUPFAM" id="SSF51445">
    <property type="entry name" value="(Trans)glycosidases"/>
    <property type="match status" value="1"/>
</dbReference>
<dbReference type="eggNOG" id="COG0366">
    <property type="taxonomic scope" value="Bacteria"/>
</dbReference>
<comment type="similarity">
    <text evidence="6">Belongs to the glycosyl hydrolase 13 family. GlgE subfamily.</text>
</comment>
<dbReference type="HOGENOM" id="CLU_015798_0_0_4"/>
<dbReference type="Gene3D" id="1.20.58.80">
    <property type="entry name" value="Phosphotransferase system, lactose/cellobiose-type IIA subunit"/>
    <property type="match status" value="1"/>
</dbReference>
<evidence type="ECO:0000259" key="7">
    <source>
        <dbReference type="SMART" id="SM00642"/>
    </source>
</evidence>
<protein>
    <recommendedName>
        <fullName evidence="6">Alpha-1,4-glucan:maltose-1-phosphate maltosyltransferase</fullName>
        <shortName evidence="6">GMPMT</shortName>
        <ecNumber evidence="6">2.4.99.16</ecNumber>
    </recommendedName>
    <alternativeName>
        <fullName evidence="6">(1-&gt;4)-alpha-D-glucan:maltose-1-phosphate alpha-D-maltosyltransferase</fullName>
    </alternativeName>
</protein>
<evidence type="ECO:0000256" key="2">
    <source>
        <dbReference type="ARBA" id="ARBA00022676"/>
    </source>
</evidence>
<dbReference type="GO" id="GO:0016758">
    <property type="term" value="F:hexosyltransferase activity"/>
    <property type="evidence" value="ECO:0007669"/>
    <property type="project" value="UniProtKB-UniRule"/>
</dbReference>
<evidence type="ECO:0000256" key="4">
    <source>
        <dbReference type="ARBA" id="ARBA00023277"/>
    </source>
</evidence>
<dbReference type="InterPro" id="IPR021828">
    <property type="entry name" value="GlgE_dom_N/S"/>
</dbReference>
<keyword evidence="3 6" id="KW-0808">Transferase</keyword>